<dbReference type="PANTHER" id="PTHR35166">
    <property type="entry name" value="OS05G0193700 PROTEIN-RELATED"/>
    <property type="match status" value="1"/>
</dbReference>
<sequence>MDDGLDIVHRKIELPSEVLNPSRVSSSGPAKSQPDLSTRRGEFRSAVAGVECQPKVSPSKRKAESLAGEECSLEEPASKRIDCSEADKGSAAPVVAGSEEEEAPAKKMWRLPREEVNWILSQSNEPVDPEILALKRANPSLVPSPEEKDEHMVLLYTYARGCYEVEEKFAKFQEWVRREYASKGFVEVDYDYFGQKAEPIRLSNQARDEVFKDYDLS</sequence>
<gene>
    <name evidence="2" type="ORF">C2845_PM11G05180</name>
</gene>
<feature type="region of interest" description="Disordered" evidence="1">
    <location>
        <begin position="19"/>
        <end position="106"/>
    </location>
</feature>
<evidence type="ECO:0000256" key="1">
    <source>
        <dbReference type="SAM" id="MobiDB-lite"/>
    </source>
</evidence>
<comment type="caution">
    <text evidence="2">The sequence shown here is derived from an EMBL/GenBank/DDBJ whole genome shotgun (WGS) entry which is preliminary data.</text>
</comment>
<evidence type="ECO:0000313" key="3">
    <source>
        <dbReference type="Proteomes" id="UP000275267"/>
    </source>
</evidence>
<dbReference type="PANTHER" id="PTHR35166:SF15">
    <property type="entry name" value="OS05G0193700 PROTEIN"/>
    <property type="match status" value="1"/>
</dbReference>
<name>A0A3L6RUW6_PANMI</name>
<reference evidence="3" key="1">
    <citation type="journal article" date="2019" name="Nat. Commun.">
        <title>The genome of broomcorn millet.</title>
        <authorList>
            <person name="Zou C."/>
            <person name="Miki D."/>
            <person name="Li D."/>
            <person name="Tang Q."/>
            <person name="Xiao L."/>
            <person name="Rajput S."/>
            <person name="Deng P."/>
            <person name="Jia W."/>
            <person name="Huang R."/>
            <person name="Zhang M."/>
            <person name="Sun Y."/>
            <person name="Hu J."/>
            <person name="Fu X."/>
            <person name="Schnable P.S."/>
            <person name="Li F."/>
            <person name="Zhang H."/>
            <person name="Feng B."/>
            <person name="Zhu X."/>
            <person name="Liu R."/>
            <person name="Schnable J.C."/>
            <person name="Zhu J.-K."/>
            <person name="Zhang H."/>
        </authorList>
    </citation>
    <scope>NUCLEOTIDE SEQUENCE [LARGE SCALE GENOMIC DNA]</scope>
</reference>
<keyword evidence="3" id="KW-1185">Reference proteome</keyword>
<organism evidence="2 3">
    <name type="scientific">Panicum miliaceum</name>
    <name type="common">Proso millet</name>
    <name type="synonym">Broomcorn millet</name>
    <dbReference type="NCBI Taxonomy" id="4540"/>
    <lineage>
        <taxon>Eukaryota</taxon>
        <taxon>Viridiplantae</taxon>
        <taxon>Streptophyta</taxon>
        <taxon>Embryophyta</taxon>
        <taxon>Tracheophyta</taxon>
        <taxon>Spermatophyta</taxon>
        <taxon>Magnoliopsida</taxon>
        <taxon>Liliopsida</taxon>
        <taxon>Poales</taxon>
        <taxon>Poaceae</taxon>
        <taxon>PACMAD clade</taxon>
        <taxon>Panicoideae</taxon>
        <taxon>Panicodae</taxon>
        <taxon>Paniceae</taxon>
        <taxon>Panicinae</taxon>
        <taxon>Panicum</taxon>
        <taxon>Panicum sect. Panicum</taxon>
    </lineage>
</organism>
<evidence type="ECO:0000313" key="2">
    <source>
        <dbReference type="EMBL" id="RLN09536.1"/>
    </source>
</evidence>
<protein>
    <submittedName>
        <fullName evidence="2">Uncharacterized protein</fullName>
    </submittedName>
</protein>
<feature type="compositionally biased region" description="Basic and acidic residues" evidence="1">
    <location>
        <begin position="76"/>
        <end position="88"/>
    </location>
</feature>
<dbReference type="AlphaFoldDB" id="A0A3L6RUW6"/>
<dbReference type="Proteomes" id="UP000275267">
    <property type="component" value="Unassembled WGS sequence"/>
</dbReference>
<dbReference type="EMBL" id="PQIB02000007">
    <property type="protein sequence ID" value="RLN09536.1"/>
    <property type="molecule type" value="Genomic_DNA"/>
</dbReference>
<proteinExistence type="predicted"/>
<feature type="compositionally biased region" description="Polar residues" evidence="1">
    <location>
        <begin position="22"/>
        <end position="36"/>
    </location>
</feature>
<accession>A0A3L6RUW6</accession>
<dbReference type="OrthoDB" id="687234at2759"/>